<dbReference type="Pfam" id="PF01850">
    <property type="entry name" value="PIN"/>
    <property type="match status" value="1"/>
</dbReference>
<evidence type="ECO:0000256" key="8">
    <source>
        <dbReference type="HAMAP-Rule" id="MF_00265"/>
    </source>
</evidence>
<dbReference type="AlphaFoldDB" id="A0AAU6Q0C1"/>
<evidence type="ECO:0000256" key="1">
    <source>
        <dbReference type="ARBA" id="ARBA00001946"/>
    </source>
</evidence>
<evidence type="ECO:0000256" key="7">
    <source>
        <dbReference type="ARBA" id="ARBA00038093"/>
    </source>
</evidence>
<dbReference type="InterPro" id="IPR002716">
    <property type="entry name" value="PIN_dom"/>
</dbReference>
<reference evidence="10" key="1">
    <citation type="submission" date="2024-03" db="EMBL/GenBank/DDBJ databases">
        <title>Deinococcus weizhi sp. nov., isolated from human skin.</title>
        <authorList>
            <person name="Wei Z."/>
            <person name="Tian F."/>
            <person name="Yang C."/>
            <person name="Xin L.T."/>
            <person name="Wen Z.J."/>
            <person name="Lan K.C."/>
            <person name="Yu L."/>
            <person name="Zhe W."/>
            <person name="Dan F.D."/>
            <person name="Jun W."/>
            <person name="Rui Z."/>
            <person name="Yong X.J."/>
            <person name="Ting Y."/>
            <person name="Wei X."/>
            <person name="Xu Z.G."/>
            <person name="Xin Z."/>
            <person name="Dong F.G."/>
            <person name="Ni X.M."/>
            <person name="Zheng M.G."/>
            <person name="Chun Y."/>
            <person name="Qian W.X."/>
        </authorList>
    </citation>
    <scope>NUCLEOTIDE SEQUENCE</scope>
    <source>
        <strain evidence="10">VB142</strain>
    </source>
</reference>
<dbReference type="InterPro" id="IPR050556">
    <property type="entry name" value="Type_II_TA_system_RNase"/>
</dbReference>
<feature type="binding site" evidence="8">
    <location>
        <position position="5"/>
    </location>
    <ligand>
        <name>Mg(2+)</name>
        <dbReference type="ChEBI" id="CHEBI:18420"/>
    </ligand>
</feature>
<evidence type="ECO:0000256" key="4">
    <source>
        <dbReference type="ARBA" id="ARBA00022723"/>
    </source>
</evidence>
<keyword evidence="2 8" id="KW-1277">Toxin-antitoxin system</keyword>
<dbReference type="PANTHER" id="PTHR33653">
    <property type="entry name" value="RIBONUCLEASE VAPC2"/>
    <property type="match status" value="1"/>
</dbReference>
<keyword evidence="6 8" id="KW-0460">Magnesium</keyword>
<protein>
    <recommendedName>
        <fullName evidence="8">Ribonuclease VapC</fullName>
        <shortName evidence="8">RNase VapC</shortName>
        <ecNumber evidence="8">3.1.-.-</ecNumber>
    </recommendedName>
    <alternativeName>
        <fullName evidence="8">Toxin VapC</fullName>
    </alternativeName>
</protein>
<evidence type="ECO:0000256" key="6">
    <source>
        <dbReference type="ARBA" id="ARBA00022842"/>
    </source>
</evidence>
<keyword evidence="5 8" id="KW-0378">Hydrolase</keyword>
<evidence type="ECO:0000256" key="2">
    <source>
        <dbReference type="ARBA" id="ARBA00022649"/>
    </source>
</evidence>
<name>A0AAU6Q0C1_9DEIO</name>
<dbReference type="Gene3D" id="3.40.50.1010">
    <property type="entry name" value="5'-nuclease"/>
    <property type="match status" value="1"/>
</dbReference>
<dbReference type="GO" id="GO:0004540">
    <property type="term" value="F:RNA nuclease activity"/>
    <property type="evidence" value="ECO:0007669"/>
    <property type="project" value="InterPro"/>
</dbReference>
<dbReference type="GO" id="GO:0090729">
    <property type="term" value="F:toxin activity"/>
    <property type="evidence" value="ECO:0007669"/>
    <property type="project" value="UniProtKB-KW"/>
</dbReference>
<comment type="function">
    <text evidence="8">Toxic component of a toxin-antitoxin (TA) system. An RNase.</text>
</comment>
<feature type="domain" description="PIN" evidence="9">
    <location>
        <begin position="4"/>
        <end position="123"/>
    </location>
</feature>
<keyword evidence="8" id="KW-0800">Toxin</keyword>
<dbReference type="EMBL" id="CP149782">
    <property type="protein sequence ID" value="WYF44085.1"/>
    <property type="molecule type" value="Genomic_DNA"/>
</dbReference>
<dbReference type="GO" id="GO:0000287">
    <property type="term" value="F:magnesium ion binding"/>
    <property type="evidence" value="ECO:0007669"/>
    <property type="project" value="UniProtKB-UniRule"/>
</dbReference>
<proteinExistence type="inferred from homology"/>
<feature type="binding site" evidence="8">
    <location>
        <position position="97"/>
    </location>
    <ligand>
        <name>Mg(2+)</name>
        <dbReference type="ChEBI" id="CHEBI:18420"/>
    </ligand>
</feature>
<sequence>MLALDTNILIAVQKREPQADSRYVAALAAGEVLAVPSVVRYEARRSLLAPLYTRRLNTLDNLLTFLLSLDFDQQAADIAASIYHQLRSTGQLIDEADLMIAATAVRYNATLVTRNTSHFQRIQGLGLLDWL</sequence>
<dbReference type="InterPro" id="IPR022907">
    <property type="entry name" value="VapC_family"/>
</dbReference>
<dbReference type="HAMAP" id="MF_00265">
    <property type="entry name" value="VapC_Nob1"/>
    <property type="match status" value="1"/>
</dbReference>
<keyword evidence="3 8" id="KW-0540">Nuclease</keyword>
<comment type="similarity">
    <text evidence="7 8">Belongs to the PINc/VapC protein family.</text>
</comment>
<dbReference type="RefSeq" id="WP_339095310.1">
    <property type="nucleotide sequence ID" value="NZ_CP149782.1"/>
</dbReference>
<dbReference type="PANTHER" id="PTHR33653:SF1">
    <property type="entry name" value="RIBONUCLEASE VAPC2"/>
    <property type="match status" value="1"/>
</dbReference>
<gene>
    <name evidence="8" type="primary">vapC</name>
    <name evidence="10" type="ORF">WDJ50_11795</name>
</gene>
<accession>A0AAU6Q0C1</accession>
<comment type="cofactor">
    <cofactor evidence="1 8">
        <name>Mg(2+)</name>
        <dbReference type="ChEBI" id="CHEBI:18420"/>
    </cofactor>
</comment>
<keyword evidence="4 8" id="KW-0479">Metal-binding</keyword>
<evidence type="ECO:0000256" key="3">
    <source>
        <dbReference type="ARBA" id="ARBA00022722"/>
    </source>
</evidence>
<evidence type="ECO:0000259" key="9">
    <source>
        <dbReference type="Pfam" id="PF01850"/>
    </source>
</evidence>
<dbReference type="InterPro" id="IPR029060">
    <property type="entry name" value="PIN-like_dom_sf"/>
</dbReference>
<dbReference type="SUPFAM" id="SSF88723">
    <property type="entry name" value="PIN domain-like"/>
    <property type="match status" value="1"/>
</dbReference>
<evidence type="ECO:0000256" key="5">
    <source>
        <dbReference type="ARBA" id="ARBA00022801"/>
    </source>
</evidence>
<organism evidence="10">
    <name type="scientific">Deinococcus sp. VB142</name>
    <dbReference type="NCBI Taxonomy" id="3112952"/>
    <lineage>
        <taxon>Bacteria</taxon>
        <taxon>Thermotogati</taxon>
        <taxon>Deinococcota</taxon>
        <taxon>Deinococci</taxon>
        <taxon>Deinococcales</taxon>
        <taxon>Deinococcaceae</taxon>
        <taxon>Deinococcus</taxon>
    </lineage>
</organism>
<evidence type="ECO:0000313" key="10">
    <source>
        <dbReference type="EMBL" id="WYF44085.1"/>
    </source>
</evidence>
<dbReference type="EC" id="3.1.-.-" evidence="8"/>
<dbReference type="GO" id="GO:0016787">
    <property type="term" value="F:hydrolase activity"/>
    <property type="evidence" value="ECO:0007669"/>
    <property type="project" value="UniProtKB-KW"/>
</dbReference>